<feature type="transmembrane region" description="Helical" evidence="2">
    <location>
        <begin position="92"/>
        <end position="114"/>
    </location>
</feature>
<dbReference type="PANTHER" id="PTHR35555:SF3">
    <property type="entry name" value="ENDONUCLEASE-REVERSE TRANSCRIPTASE"/>
    <property type="match status" value="1"/>
</dbReference>
<feature type="transmembrane region" description="Helical" evidence="2">
    <location>
        <begin position="181"/>
        <end position="206"/>
    </location>
</feature>
<evidence type="ECO:0000256" key="2">
    <source>
        <dbReference type="SAM" id="Phobius"/>
    </source>
</evidence>
<name>A0A9Q1BD33_HOLLE</name>
<feature type="compositionally biased region" description="Polar residues" evidence="1">
    <location>
        <begin position="244"/>
        <end position="261"/>
    </location>
</feature>
<dbReference type="Proteomes" id="UP001152320">
    <property type="component" value="Chromosome 22"/>
</dbReference>
<gene>
    <name evidence="3" type="ORF">HOLleu_40807</name>
</gene>
<evidence type="ECO:0000256" key="1">
    <source>
        <dbReference type="SAM" id="MobiDB-lite"/>
    </source>
</evidence>
<keyword evidence="2" id="KW-1133">Transmembrane helix</keyword>
<keyword evidence="2" id="KW-0472">Membrane</keyword>
<comment type="caution">
    <text evidence="3">The sequence shown here is derived from an EMBL/GenBank/DDBJ whole genome shotgun (WGS) entry which is preliminary data.</text>
</comment>
<dbReference type="OrthoDB" id="10022583at2759"/>
<keyword evidence="2" id="KW-0812">Transmembrane</keyword>
<dbReference type="EMBL" id="JAIZAY010000022">
    <property type="protein sequence ID" value="KAJ8021048.1"/>
    <property type="molecule type" value="Genomic_DNA"/>
</dbReference>
<feature type="transmembrane region" description="Helical" evidence="2">
    <location>
        <begin position="481"/>
        <end position="501"/>
    </location>
</feature>
<sequence>MSVTSEAPPDLLSLLPQHEMHNGTIRLSRPLPRWLWYIIAKVVGAKTDPRAWPVLGYFLFGLTILFGLMFISSTIVFYYFDVQSKTKFDALNYFITITLAFGFFFIGLYGNKLARKLFSNRAFVQSLRLHSRTILKISAPIILCAFSLGFLILFEVSNDVIYTDGYCENVSLPPWVCHVRFISQVGFAGFAFLWNFLIALICFSACRTHTIGIRTFLLELDEDAMVYLLKEKKTPKSCHRRQKANSFSHPASPSDASSTERSPLLAGKTDIGVFRRRSRSQSELRSVVRDVLDDEWDQAEFQRRVSSVSQLHPHRVFQYPPQFTIQDADHTDNAFTDKNADEADWPHLSTATGLTSYSAAPSNRMLTNKEILHKFWKLQCRLMTTSLALQRWMACWIILILSWSLIYLLYWVGDEASIKDMLKFCIPLVMLPLVCSGVTEVNGEGQRVACAVCPTEERLHIINYMQKQPLSFTLYGFQLNYSSLVTAIAAVAVAFATKIIVASIDHH</sequence>
<evidence type="ECO:0000313" key="4">
    <source>
        <dbReference type="Proteomes" id="UP001152320"/>
    </source>
</evidence>
<feature type="transmembrane region" description="Helical" evidence="2">
    <location>
        <begin position="54"/>
        <end position="80"/>
    </location>
</feature>
<feature type="transmembrane region" description="Helical" evidence="2">
    <location>
        <begin position="392"/>
        <end position="412"/>
    </location>
</feature>
<feature type="transmembrane region" description="Helical" evidence="2">
    <location>
        <begin position="134"/>
        <end position="154"/>
    </location>
</feature>
<evidence type="ECO:0000313" key="3">
    <source>
        <dbReference type="EMBL" id="KAJ8021048.1"/>
    </source>
</evidence>
<proteinExistence type="predicted"/>
<reference evidence="3" key="1">
    <citation type="submission" date="2021-10" db="EMBL/GenBank/DDBJ databases">
        <title>Tropical sea cucumber genome reveals ecological adaptation and Cuvierian tubules defense mechanism.</title>
        <authorList>
            <person name="Chen T."/>
        </authorList>
    </citation>
    <scope>NUCLEOTIDE SEQUENCE</scope>
    <source>
        <strain evidence="3">Nanhai2018</strain>
        <tissue evidence="3">Muscle</tissue>
    </source>
</reference>
<dbReference type="AlphaFoldDB" id="A0A9Q1BD33"/>
<feature type="region of interest" description="Disordered" evidence="1">
    <location>
        <begin position="237"/>
        <end position="262"/>
    </location>
</feature>
<protein>
    <submittedName>
        <fullName evidence="3">Uncharacterized protein</fullName>
    </submittedName>
</protein>
<organism evidence="3 4">
    <name type="scientific">Holothuria leucospilota</name>
    <name type="common">Black long sea cucumber</name>
    <name type="synonym">Mertensiothuria leucospilota</name>
    <dbReference type="NCBI Taxonomy" id="206669"/>
    <lineage>
        <taxon>Eukaryota</taxon>
        <taxon>Metazoa</taxon>
        <taxon>Echinodermata</taxon>
        <taxon>Eleutherozoa</taxon>
        <taxon>Echinozoa</taxon>
        <taxon>Holothuroidea</taxon>
        <taxon>Aspidochirotacea</taxon>
        <taxon>Aspidochirotida</taxon>
        <taxon>Holothuriidae</taxon>
        <taxon>Holothuria</taxon>
    </lineage>
</organism>
<accession>A0A9Q1BD33</accession>
<dbReference type="PANTHER" id="PTHR35555">
    <property type="entry name" value="ENDONUCLEASE-REVERSE TRANSCRIPTASE"/>
    <property type="match status" value="1"/>
</dbReference>
<keyword evidence="4" id="KW-1185">Reference proteome</keyword>